<evidence type="ECO:0008006" key="4">
    <source>
        <dbReference type="Google" id="ProtNLM"/>
    </source>
</evidence>
<evidence type="ECO:0000256" key="1">
    <source>
        <dbReference type="SAM" id="Phobius"/>
    </source>
</evidence>
<feature type="transmembrane region" description="Helical" evidence="1">
    <location>
        <begin position="154"/>
        <end position="176"/>
    </location>
</feature>
<keyword evidence="1" id="KW-1133">Transmembrane helix</keyword>
<sequence>MLDWLFDLLSGKTLVKFGFDCWNSLSGVAMTLLGSTPAQVADGTLWNVSMNLVTVMKIVGASLFNLLFFVNFCKNSANLRDNQTLETIVTMFIRVILGNVLLLNFNTIINGLAEIMQAVFFIVAPDGTGSIALQGDSVDDWFWDYDADSMMLSLILSMVFLLVALAVGLLLILHVYGLFIKVFFYIVVGPLAIATVPGPEGAAKSAESWFKTFLCALGEFAGTALVLRFCSAMINGSGFIIPVPDNLLVYESLWNIGQCMLVMFLAILSVKTVDSMIRRSFGF</sequence>
<feature type="transmembrane region" description="Helical" evidence="1">
    <location>
        <begin position="253"/>
        <end position="270"/>
    </location>
</feature>
<dbReference type="Proteomes" id="UP000886814">
    <property type="component" value="Unassembled WGS sequence"/>
</dbReference>
<keyword evidence="1" id="KW-0472">Membrane</keyword>
<organism evidence="2 3">
    <name type="scientific">Candidatus Blautia stercorigallinarum</name>
    <dbReference type="NCBI Taxonomy" id="2838501"/>
    <lineage>
        <taxon>Bacteria</taxon>
        <taxon>Bacillati</taxon>
        <taxon>Bacillota</taxon>
        <taxon>Clostridia</taxon>
        <taxon>Lachnospirales</taxon>
        <taxon>Lachnospiraceae</taxon>
        <taxon>Blautia</taxon>
    </lineage>
</organism>
<dbReference type="AlphaFoldDB" id="A0A9D1PCM6"/>
<feature type="transmembrane region" description="Helical" evidence="1">
    <location>
        <begin position="182"/>
        <end position="199"/>
    </location>
</feature>
<dbReference type="EMBL" id="DXIQ01000045">
    <property type="protein sequence ID" value="HIV38812.1"/>
    <property type="molecule type" value="Genomic_DNA"/>
</dbReference>
<accession>A0A9D1PCM6</accession>
<feature type="transmembrane region" description="Helical" evidence="1">
    <location>
        <begin position="85"/>
        <end position="109"/>
    </location>
</feature>
<feature type="transmembrane region" description="Helical" evidence="1">
    <location>
        <begin position="52"/>
        <end position="73"/>
    </location>
</feature>
<protein>
    <recommendedName>
        <fullName evidence="4">TrbL/VirB6 plasmid conjugal transfer protein</fullName>
    </recommendedName>
</protein>
<reference evidence="2" key="2">
    <citation type="submission" date="2021-04" db="EMBL/GenBank/DDBJ databases">
        <authorList>
            <person name="Gilroy R."/>
        </authorList>
    </citation>
    <scope>NUCLEOTIDE SEQUENCE</scope>
    <source>
        <strain evidence="2">CHK195-9823</strain>
    </source>
</reference>
<comment type="caution">
    <text evidence="2">The sequence shown here is derived from an EMBL/GenBank/DDBJ whole genome shotgun (WGS) entry which is preliminary data.</text>
</comment>
<evidence type="ECO:0000313" key="2">
    <source>
        <dbReference type="EMBL" id="HIV38812.1"/>
    </source>
</evidence>
<name>A0A9D1PCM6_9FIRM</name>
<evidence type="ECO:0000313" key="3">
    <source>
        <dbReference type="Proteomes" id="UP000886814"/>
    </source>
</evidence>
<keyword evidence="1" id="KW-0812">Transmembrane</keyword>
<reference evidence="2" key="1">
    <citation type="journal article" date="2021" name="PeerJ">
        <title>Extensive microbial diversity within the chicken gut microbiome revealed by metagenomics and culture.</title>
        <authorList>
            <person name="Gilroy R."/>
            <person name="Ravi A."/>
            <person name="Getino M."/>
            <person name="Pursley I."/>
            <person name="Horton D.L."/>
            <person name="Alikhan N.F."/>
            <person name="Baker D."/>
            <person name="Gharbi K."/>
            <person name="Hall N."/>
            <person name="Watson M."/>
            <person name="Adriaenssens E.M."/>
            <person name="Foster-Nyarko E."/>
            <person name="Jarju S."/>
            <person name="Secka A."/>
            <person name="Antonio M."/>
            <person name="Oren A."/>
            <person name="Chaudhuri R.R."/>
            <person name="La Ragione R."/>
            <person name="Hildebrand F."/>
            <person name="Pallen M.J."/>
        </authorList>
    </citation>
    <scope>NUCLEOTIDE SEQUENCE</scope>
    <source>
        <strain evidence="2">CHK195-9823</strain>
    </source>
</reference>
<proteinExistence type="predicted"/>
<gene>
    <name evidence="2" type="ORF">H9747_07415</name>
</gene>